<keyword evidence="6" id="KW-0539">Nucleus</keyword>
<feature type="domain" description="Helicase C-terminal" evidence="11">
    <location>
        <begin position="313"/>
        <end position="470"/>
    </location>
</feature>
<proteinExistence type="inferred from homology"/>
<evidence type="ECO:0000256" key="8">
    <source>
        <dbReference type="ARBA" id="ARBA00034808"/>
    </source>
</evidence>
<dbReference type="InterPro" id="IPR001650">
    <property type="entry name" value="Helicase_C-like"/>
</dbReference>
<evidence type="ECO:0000313" key="13">
    <source>
        <dbReference type="RefSeq" id="XP_019621349.1"/>
    </source>
</evidence>
<name>A0A6P4YHF3_BRABE</name>
<dbReference type="Pfam" id="PF00270">
    <property type="entry name" value="DEAD"/>
    <property type="match status" value="1"/>
</dbReference>
<dbReference type="PROSITE" id="PS51194">
    <property type="entry name" value="HELICASE_CTER"/>
    <property type="match status" value="1"/>
</dbReference>
<evidence type="ECO:0000256" key="3">
    <source>
        <dbReference type="ARBA" id="ARBA00022840"/>
    </source>
</evidence>
<accession>A0A6P4YHF3</accession>
<evidence type="ECO:0000256" key="2">
    <source>
        <dbReference type="ARBA" id="ARBA00022741"/>
    </source>
</evidence>
<dbReference type="PANTHER" id="PTHR13710">
    <property type="entry name" value="DNA HELICASE RECQ FAMILY MEMBER"/>
    <property type="match status" value="1"/>
</dbReference>
<evidence type="ECO:0000256" key="1">
    <source>
        <dbReference type="ARBA" id="ARBA00005446"/>
    </source>
</evidence>
<dbReference type="GO" id="GO:0003677">
    <property type="term" value="F:DNA binding"/>
    <property type="evidence" value="ECO:0007669"/>
    <property type="project" value="UniProtKB-KW"/>
</dbReference>
<dbReference type="GO" id="GO:0005694">
    <property type="term" value="C:chromosome"/>
    <property type="evidence" value="ECO:0007669"/>
    <property type="project" value="TreeGrafter"/>
</dbReference>
<dbReference type="GO" id="GO:0009378">
    <property type="term" value="F:four-way junction helicase activity"/>
    <property type="evidence" value="ECO:0007669"/>
    <property type="project" value="TreeGrafter"/>
</dbReference>
<dbReference type="SMART" id="SM00490">
    <property type="entry name" value="HELICc"/>
    <property type="match status" value="1"/>
</dbReference>
<dbReference type="RefSeq" id="XP_019621349.1">
    <property type="nucleotide sequence ID" value="XM_019765790.1"/>
</dbReference>
<dbReference type="GO" id="GO:0005737">
    <property type="term" value="C:cytoplasm"/>
    <property type="evidence" value="ECO:0007669"/>
    <property type="project" value="TreeGrafter"/>
</dbReference>
<keyword evidence="3" id="KW-0067">ATP-binding</keyword>
<dbReference type="EC" id="5.6.2.4" evidence="8"/>
<evidence type="ECO:0000256" key="4">
    <source>
        <dbReference type="ARBA" id="ARBA00023125"/>
    </source>
</evidence>
<evidence type="ECO:0000256" key="6">
    <source>
        <dbReference type="ARBA" id="ARBA00023242"/>
    </source>
</evidence>
<evidence type="ECO:0000259" key="11">
    <source>
        <dbReference type="PROSITE" id="PS51194"/>
    </source>
</evidence>
<reference evidence="13" key="1">
    <citation type="submission" date="2025-08" db="UniProtKB">
        <authorList>
            <consortium name="RefSeq"/>
        </authorList>
    </citation>
    <scope>IDENTIFICATION</scope>
    <source>
        <tissue evidence="13">Gonad</tissue>
    </source>
</reference>
<dbReference type="InterPro" id="IPR027417">
    <property type="entry name" value="P-loop_NTPase"/>
</dbReference>
<evidence type="ECO:0000256" key="5">
    <source>
        <dbReference type="ARBA" id="ARBA00023235"/>
    </source>
</evidence>
<gene>
    <name evidence="13" type="primary">LOC109467739</name>
</gene>
<comment type="similarity">
    <text evidence="1">Belongs to the helicase family. RecQ subfamily.</text>
</comment>
<evidence type="ECO:0000256" key="9">
    <source>
        <dbReference type="ARBA" id="ARBA00044542"/>
    </source>
</evidence>
<dbReference type="GO" id="GO:0005634">
    <property type="term" value="C:nucleus"/>
    <property type="evidence" value="ECO:0007669"/>
    <property type="project" value="TreeGrafter"/>
</dbReference>
<protein>
    <recommendedName>
        <fullName evidence="8">DNA 3'-5' helicase</fullName>
        <ecNumber evidence="8">5.6.2.4</ecNumber>
    </recommendedName>
    <alternativeName>
        <fullName evidence="9">DNA 3'-5' helicase BLM</fullName>
    </alternativeName>
</protein>
<dbReference type="PROSITE" id="PS51192">
    <property type="entry name" value="HELICASE_ATP_BIND_1"/>
    <property type="match status" value="1"/>
</dbReference>
<dbReference type="GO" id="GO:0000724">
    <property type="term" value="P:double-strand break repair via homologous recombination"/>
    <property type="evidence" value="ECO:0007669"/>
    <property type="project" value="TreeGrafter"/>
</dbReference>
<dbReference type="Proteomes" id="UP000515135">
    <property type="component" value="Unplaced"/>
</dbReference>
<dbReference type="AlphaFoldDB" id="A0A6P4YHF3"/>
<dbReference type="OrthoDB" id="6108236at2759"/>
<dbReference type="SUPFAM" id="SSF52540">
    <property type="entry name" value="P-loop containing nucleoside triphosphate hydrolases"/>
    <property type="match status" value="1"/>
</dbReference>
<dbReference type="GeneID" id="109467739"/>
<dbReference type="Gene3D" id="3.40.50.300">
    <property type="entry name" value="P-loop containing nucleotide triphosphate hydrolases"/>
    <property type="match status" value="2"/>
</dbReference>
<dbReference type="InterPro" id="IPR011545">
    <property type="entry name" value="DEAD/DEAH_box_helicase_dom"/>
</dbReference>
<feature type="domain" description="Helicase ATP-binding" evidence="10">
    <location>
        <begin position="86"/>
        <end position="281"/>
    </location>
</feature>
<comment type="catalytic activity">
    <reaction evidence="7">
        <text>Couples ATP hydrolysis with the unwinding of duplex DNA by translocating in the 3'-5' direction.</text>
        <dbReference type="EC" id="5.6.2.4"/>
    </reaction>
</comment>
<dbReference type="Pfam" id="PF00271">
    <property type="entry name" value="Helicase_C"/>
    <property type="match status" value="1"/>
</dbReference>
<organism evidence="12 13">
    <name type="scientific">Branchiostoma belcheri</name>
    <name type="common">Amphioxus</name>
    <dbReference type="NCBI Taxonomy" id="7741"/>
    <lineage>
        <taxon>Eukaryota</taxon>
        <taxon>Metazoa</taxon>
        <taxon>Chordata</taxon>
        <taxon>Cephalochordata</taxon>
        <taxon>Leptocardii</taxon>
        <taxon>Amphioxiformes</taxon>
        <taxon>Branchiostomatidae</taxon>
        <taxon>Branchiostoma</taxon>
    </lineage>
</organism>
<keyword evidence="4" id="KW-0238">DNA-binding</keyword>
<dbReference type="SMART" id="SM00487">
    <property type="entry name" value="DEXDc"/>
    <property type="match status" value="1"/>
</dbReference>
<evidence type="ECO:0000259" key="10">
    <source>
        <dbReference type="PROSITE" id="PS51192"/>
    </source>
</evidence>
<dbReference type="FunFam" id="3.40.50.300:FF:002450">
    <property type="entry name" value="Predicted protein"/>
    <property type="match status" value="1"/>
</dbReference>
<dbReference type="InterPro" id="IPR014001">
    <property type="entry name" value="Helicase_ATP-bd"/>
</dbReference>
<dbReference type="KEGG" id="bbel:109467739"/>
<evidence type="ECO:0000313" key="12">
    <source>
        <dbReference type="Proteomes" id="UP000515135"/>
    </source>
</evidence>
<dbReference type="GO" id="GO:0005524">
    <property type="term" value="F:ATP binding"/>
    <property type="evidence" value="ECO:0007669"/>
    <property type="project" value="UniProtKB-KW"/>
</dbReference>
<dbReference type="GO" id="GO:0043138">
    <property type="term" value="F:3'-5' DNA helicase activity"/>
    <property type="evidence" value="ECO:0007669"/>
    <property type="project" value="UniProtKB-EC"/>
</dbReference>
<evidence type="ECO:0000256" key="7">
    <source>
        <dbReference type="ARBA" id="ARBA00034617"/>
    </source>
</evidence>
<sequence>MAAGREKRPVDMDCAIFSGGWFHAHLTASPTTIVELLPRKNIVRSLIAVNMATAPSESEVTDLAIASVLAELGSISSLQPEQLEALKSFVGGKDVLAFLPTGVGKDLVYQIAPMVFEKLGRVNPIVIVVTPQVALIKEDQNTEDLHLQPVDLMENQIREATAIGVKAAQLGGSDDEGIAQGEFQLVLGGPERWVLEDEWREMLSSAVYQENLAGVVVDEAHLAYKWSQQSKYQSELREAFYRLGELRSLVPEGTPILALTESADLKSVQKVRMVLEMEDAHVVRASPNRRNVRLGLVPFPRDKTVSLGWIIDEIRDKGLDMNCIIIYCRHLKAVNKVFSHLKYELGADAWVGEKVSSNMLIGIYFSATLDKYKDRIRKSLVGEGSCRVVVATGALGNGIDFMNVGKVVMYGPPENMENILQMVSRAGRDGKKADAVLYYKDEQLAKVDKAVKAFVEAKSGETCIRKRLLGHFEDSPVSVEPDHNCCTSCHRACKCAGDR</sequence>
<dbReference type="PANTHER" id="PTHR13710:SF153">
    <property type="entry name" value="RECQ-LIKE DNA HELICASE BLM"/>
    <property type="match status" value="1"/>
</dbReference>
<keyword evidence="5" id="KW-0413">Isomerase</keyword>
<keyword evidence="12" id="KW-1185">Reference proteome</keyword>
<keyword evidence="2" id="KW-0547">Nucleotide-binding</keyword>